<feature type="region of interest" description="Disordered" evidence="1">
    <location>
        <begin position="643"/>
        <end position="663"/>
    </location>
</feature>
<evidence type="ECO:0000313" key="3">
    <source>
        <dbReference type="WBParaSite" id="SRDH1_2450.1"/>
    </source>
</evidence>
<feature type="compositionally biased region" description="Basic and acidic residues" evidence="1">
    <location>
        <begin position="1185"/>
        <end position="1366"/>
    </location>
</feature>
<reference evidence="2" key="1">
    <citation type="submission" date="2022-06" db="EMBL/GenBank/DDBJ databases">
        <authorList>
            <person name="Berger JAMES D."/>
            <person name="Berger JAMES D."/>
        </authorList>
    </citation>
    <scope>NUCLEOTIDE SEQUENCE [LARGE SCALE GENOMIC DNA]</scope>
</reference>
<dbReference type="SUPFAM" id="SSF48726">
    <property type="entry name" value="Immunoglobulin"/>
    <property type="match status" value="1"/>
</dbReference>
<feature type="region of interest" description="Disordered" evidence="1">
    <location>
        <begin position="693"/>
        <end position="713"/>
    </location>
</feature>
<feature type="compositionally biased region" description="Basic and acidic residues" evidence="1">
    <location>
        <begin position="1078"/>
        <end position="1096"/>
    </location>
</feature>
<feature type="compositionally biased region" description="Basic and acidic residues" evidence="1">
    <location>
        <begin position="1130"/>
        <end position="1178"/>
    </location>
</feature>
<dbReference type="Gene3D" id="2.60.40.10">
    <property type="entry name" value="Immunoglobulins"/>
    <property type="match status" value="2"/>
</dbReference>
<name>A0AA85EUT4_9TREM</name>
<feature type="compositionally biased region" description="Low complexity" evidence="1">
    <location>
        <begin position="698"/>
        <end position="713"/>
    </location>
</feature>
<sequence>MNRTLEFRSSDAPVPKTRRLSLRSKSSFDCSFELWDENYFSVERKISQLEGVHYAAFNINKVKRDNSPELVNLIEDQQVTCLDADNPDNWVVRIHPVLQHVNSLHKQIKKDNTQSDSQIIDEKDYMNDLVEVNIPNSQELQRTSEDIRKIGRVKAVYLTRNLKSAQRGKRNPRESFREDVISFSNKQQESRMKLRYTLTELCDTELEYSRALRQLSDVLDSLNGKIILNGPDNSEKILDYPKSIHDNIKGLQYTLKRIIEFCGMFLEKLPLYSSDPGKSAECFTKTPYRWYDYTIFFIHLNYFINDLLQITTQNIEILFSLSNTNSIETSTILMNNSIDCSSFNQFNSISIRNLLEFLNLPRKRLNIYNGLLKDLIRYITNDHSSSLNNLELAMIYINRAQRCSEEFIHFWLKVDVNFNELFNINNLNENRLLLFDDCIPPPIIRITDIKIGQHKNIQLDQNEMKMERLILLPDHLLSLKNVNEENSVYCWKVTRVINLDELRVGEYGNDGNDETSFELWNISGEAPIKLIFRITCPNIISRNAWVEDIRYAIKEKLHNSIESANISKSIVESHIEAYWNSKKRFSGIMELSPCPSESINEMYFDAIENIQQINSQNIHTTQLSHIEKCEVIKTSFNQKSTSSSSYYTAEEPIDENEKDQSPSTKLFESYSTLDGVQTPFSEDQQSLADFQMSPENRGNQTQQITTTSTNSTGTDTCAKQLTVNAGEQIQFNASFTITGPVAYETTWYMNGAPMKPDIGAEMILSDRDTRLLISNADPLIHSGTYSCRCRLFEGTETAVYFCVNILTAKLDQNNTNDNESDQLKLTNFMQTNVFNPITKELDLPIGKLLEIQVKIDEETALKLMNNSKENIQVNWYQNSTLIEPSSTCEMLKINDQFILRSTTNHLQPDKLYNYTCILRLPENSSMSPAPSITIPVSFHCPTVKELETEFKNCIDKNKVTVENNPVFEVELEEDDAFQLKIPIHNGSQNQDFVVWWTHEDELLTGNHLTSNEREYNCSFELNKQSNEMMTKLSKTSTGTTDSGIYKCWTVSQSLKDNAVKCTNVRVKVRQEEARLSEKLNDKKKEEGEKLQEDKISMIDGVETNHLSKKDVEINKGVPSMKKEGEEEERREEKSFNGKEEDLKKRGSDVMKRKEEIVRLTRDEEETPKKQVEEKGKDKEEEEETEMKRKDEEKAESTRGEKVETKRKEEETVKKEEEEVERKRKDEEKAESTRGEKVETKRKEEETVKKEEEEVERKRKDEEKAESTRGEKVETKRKEEETVKKEEEEVERKRKDEEKAESTRGLKVETKRKEEETVKKEEEEVERKRKDEEKAESTRGEKVETKRKEEETVKKEEEEVERKRKDEEETESTLLEVVEFRRKEIEVSKMKKEKAETETK</sequence>
<protein>
    <recommendedName>
        <fullName evidence="4">Ig-like domain-containing protein</fullName>
    </recommendedName>
</protein>
<organism evidence="2 3">
    <name type="scientific">Schistosoma rodhaini</name>
    <dbReference type="NCBI Taxonomy" id="6188"/>
    <lineage>
        <taxon>Eukaryota</taxon>
        <taxon>Metazoa</taxon>
        <taxon>Spiralia</taxon>
        <taxon>Lophotrochozoa</taxon>
        <taxon>Platyhelminthes</taxon>
        <taxon>Trematoda</taxon>
        <taxon>Digenea</taxon>
        <taxon>Strigeidida</taxon>
        <taxon>Schistosomatoidea</taxon>
        <taxon>Schistosomatidae</taxon>
        <taxon>Schistosoma</taxon>
    </lineage>
</organism>
<dbReference type="InterPro" id="IPR013783">
    <property type="entry name" value="Ig-like_fold"/>
</dbReference>
<evidence type="ECO:0000313" key="2">
    <source>
        <dbReference type="Proteomes" id="UP000050792"/>
    </source>
</evidence>
<dbReference type="SUPFAM" id="SSF50729">
    <property type="entry name" value="PH domain-like"/>
    <property type="match status" value="1"/>
</dbReference>
<keyword evidence="2" id="KW-1185">Reference proteome</keyword>
<dbReference type="CDD" id="cd00096">
    <property type="entry name" value="Ig"/>
    <property type="match status" value="1"/>
</dbReference>
<dbReference type="SUPFAM" id="SSF48065">
    <property type="entry name" value="DBL homology domain (DH-domain)"/>
    <property type="match status" value="1"/>
</dbReference>
<reference evidence="3" key="2">
    <citation type="submission" date="2023-11" db="UniProtKB">
        <authorList>
            <consortium name="WormBaseParasite"/>
        </authorList>
    </citation>
    <scope>IDENTIFICATION</scope>
</reference>
<dbReference type="InterPro" id="IPR035899">
    <property type="entry name" value="DBL_dom_sf"/>
</dbReference>
<evidence type="ECO:0000256" key="1">
    <source>
        <dbReference type="SAM" id="MobiDB-lite"/>
    </source>
</evidence>
<dbReference type="Proteomes" id="UP000050792">
    <property type="component" value="Unassembled WGS sequence"/>
</dbReference>
<dbReference type="WBParaSite" id="SRDH1_2450.1">
    <property type="protein sequence ID" value="SRDH1_2450.1"/>
    <property type="gene ID" value="SRDH1_2450"/>
</dbReference>
<dbReference type="InterPro" id="IPR036179">
    <property type="entry name" value="Ig-like_dom_sf"/>
</dbReference>
<proteinExistence type="predicted"/>
<feature type="region of interest" description="Disordered" evidence="1">
    <location>
        <begin position="1078"/>
        <end position="1370"/>
    </location>
</feature>
<accession>A0AA85EUT4</accession>
<evidence type="ECO:0008006" key="4">
    <source>
        <dbReference type="Google" id="ProtNLM"/>
    </source>
</evidence>